<keyword evidence="7 11" id="KW-0472">Membrane</keyword>
<evidence type="ECO:0000256" key="1">
    <source>
        <dbReference type="ARBA" id="ARBA00004651"/>
    </source>
</evidence>
<dbReference type="GO" id="GO:0004930">
    <property type="term" value="F:G protein-coupled receptor activity"/>
    <property type="evidence" value="ECO:0007669"/>
    <property type="project" value="UniProtKB-KW"/>
</dbReference>
<gene>
    <name evidence="13" type="ORF">RDWZM_001588</name>
</gene>
<keyword evidence="6 10" id="KW-0297">G-protein coupled receptor</keyword>
<feature type="transmembrane region" description="Helical" evidence="11">
    <location>
        <begin position="94"/>
        <end position="112"/>
    </location>
</feature>
<dbReference type="InterPro" id="IPR017452">
    <property type="entry name" value="GPCR_Rhodpsn_7TM"/>
</dbReference>
<keyword evidence="14" id="KW-1185">Reference proteome</keyword>
<dbReference type="GO" id="GO:0071880">
    <property type="term" value="P:adenylate cyclase-activating adrenergic receptor signaling pathway"/>
    <property type="evidence" value="ECO:0007669"/>
    <property type="project" value="TreeGrafter"/>
</dbReference>
<dbReference type="Pfam" id="PF00001">
    <property type="entry name" value="7tm_1"/>
    <property type="match status" value="1"/>
</dbReference>
<dbReference type="SUPFAM" id="SSF81321">
    <property type="entry name" value="Family A G protein-coupled receptor-like"/>
    <property type="match status" value="1"/>
</dbReference>
<evidence type="ECO:0000256" key="6">
    <source>
        <dbReference type="ARBA" id="ARBA00023040"/>
    </source>
</evidence>
<keyword evidence="4 10" id="KW-0812">Transmembrane</keyword>
<feature type="domain" description="G-protein coupled receptors family 1 profile" evidence="12">
    <location>
        <begin position="1"/>
        <end position="271"/>
    </location>
</feature>
<evidence type="ECO:0000256" key="3">
    <source>
        <dbReference type="ARBA" id="ARBA00022475"/>
    </source>
</evidence>
<reference evidence="13" key="1">
    <citation type="submission" date="2022-12" db="EMBL/GenBank/DDBJ databases">
        <title>Genome assemblies of Blomia tropicalis.</title>
        <authorList>
            <person name="Cui Y."/>
        </authorList>
    </citation>
    <scope>NUCLEOTIDE SEQUENCE</scope>
    <source>
        <tissue evidence="13">Adult mites</tissue>
    </source>
</reference>
<evidence type="ECO:0000256" key="2">
    <source>
        <dbReference type="ARBA" id="ARBA00010663"/>
    </source>
</evidence>
<evidence type="ECO:0000256" key="9">
    <source>
        <dbReference type="ARBA" id="ARBA00023224"/>
    </source>
</evidence>
<evidence type="ECO:0000256" key="7">
    <source>
        <dbReference type="ARBA" id="ARBA00023136"/>
    </source>
</evidence>
<evidence type="ECO:0000256" key="4">
    <source>
        <dbReference type="ARBA" id="ARBA00022692"/>
    </source>
</evidence>
<keyword evidence="3" id="KW-1003">Cell membrane</keyword>
<dbReference type="Gene3D" id="1.20.1070.10">
    <property type="entry name" value="Rhodopsin 7-helix transmembrane proteins"/>
    <property type="match status" value="1"/>
</dbReference>
<dbReference type="PANTHER" id="PTHR24248:SF66">
    <property type="entry name" value="OCTOPAMINE RECEPTOR BETA-3R"/>
    <property type="match status" value="1"/>
</dbReference>
<sequence>MCCTASILHLCCVAIDRFWAITRPLRYRTYISKRRLFCCIILIWFCSAAISFIPIFSGYYHSSGPINIFTLKYTAECGLDVNRIYATISSLTSFYLPLPIMFYVYFRILLVAERQSREIKALEQSLAQNGLLSANYMPATSTSANTQTNGNGQSHIHFSSLINVETGDSGHLNGSHSIDAVSLSAESDHSSMENKRHVERSLRRRTRQLITDTKAIRTLGIVMGVFCLCWLPFFIMYVFSAYCVKCNISYEVKSGITWLGYINSALNPAIYAYLNKEFKNAFKRVICCMRSLHQMDPYDRDAMLDEVSTASRSYQRGNMDRVHGGLDVPPTPGFMSRTPSATPETANWPIIHAAHNLVLDSEKSTSRHTSKLSVDRSISEEISIPVKVNANRNKKCKNKSKCSNQNQNL</sequence>
<accession>A0A9Q0RP38</accession>
<feature type="transmembrane region" description="Helical" evidence="11">
    <location>
        <begin position="36"/>
        <end position="60"/>
    </location>
</feature>
<dbReference type="CDD" id="cd14967">
    <property type="entry name" value="7tmA_amine_R-like"/>
    <property type="match status" value="1"/>
</dbReference>
<comment type="caution">
    <text evidence="13">The sequence shown here is derived from an EMBL/GenBank/DDBJ whole genome shotgun (WGS) entry which is preliminary data.</text>
</comment>
<comment type="similarity">
    <text evidence="2 10">Belongs to the G-protein coupled receptor 1 family.</text>
</comment>
<dbReference type="GO" id="GO:0043410">
    <property type="term" value="P:positive regulation of MAPK cascade"/>
    <property type="evidence" value="ECO:0007669"/>
    <property type="project" value="TreeGrafter"/>
</dbReference>
<dbReference type="PROSITE" id="PS00237">
    <property type="entry name" value="G_PROTEIN_RECEP_F1_1"/>
    <property type="match status" value="1"/>
</dbReference>
<dbReference type="EMBL" id="JAPWDV010000001">
    <property type="protein sequence ID" value="KAJ6223043.1"/>
    <property type="molecule type" value="Genomic_DNA"/>
</dbReference>
<organism evidence="13 14">
    <name type="scientific">Blomia tropicalis</name>
    <name type="common">Mite</name>
    <dbReference type="NCBI Taxonomy" id="40697"/>
    <lineage>
        <taxon>Eukaryota</taxon>
        <taxon>Metazoa</taxon>
        <taxon>Ecdysozoa</taxon>
        <taxon>Arthropoda</taxon>
        <taxon>Chelicerata</taxon>
        <taxon>Arachnida</taxon>
        <taxon>Acari</taxon>
        <taxon>Acariformes</taxon>
        <taxon>Sarcoptiformes</taxon>
        <taxon>Astigmata</taxon>
        <taxon>Glycyphagoidea</taxon>
        <taxon>Echimyopodidae</taxon>
        <taxon>Blomia</taxon>
    </lineage>
</organism>
<dbReference type="PRINTS" id="PR00237">
    <property type="entry name" value="GPCRRHODOPSN"/>
</dbReference>
<dbReference type="Proteomes" id="UP001142055">
    <property type="component" value="Chromosome 1"/>
</dbReference>
<evidence type="ECO:0000256" key="11">
    <source>
        <dbReference type="SAM" id="Phobius"/>
    </source>
</evidence>
<dbReference type="PANTHER" id="PTHR24248">
    <property type="entry name" value="ADRENERGIC RECEPTOR-RELATED G-PROTEIN COUPLED RECEPTOR"/>
    <property type="match status" value="1"/>
</dbReference>
<keyword evidence="8 10" id="KW-0675">Receptor</keyword>
<protein>
    <recommendedName>
        <fullName evidence="12">G-protein coupled receptors family 1 profile domain-containing protein</fullName>
    </recommendedName>
</protein>
<proteinExistence type="inferred from homology"/>
<name>A0A9Q0RP38_BLOTA</name>
<dbReference type="InterPro" id="IPR000276">
    <property type="entry name" value="GPCR_Rhodpsn"/>
</dbReference>
<dbReference type="PROSITE" id="PS50262">
    <property type="entry name" value="G_PROTEIN_RECEP_F1_2"/>
    <property type="match status" value="1"/>
</dbReference>
<comment type="subcellular location">
    <subcellularLocation>
        <location evidence="1">Cell membrane</location>
        <topology evidence="1">Multi-pass membrane protein</topology>
    </subcellularLocation>
</comment>
<evidence type="ECO:0000259" key="12">
    <source>
        <dbReference type="PROSITE" id="PS50262"/>
    </source>
</evidence>
<feature type="transmembrane region" description="Helical" evidence="11">
    <location>
        <begin position="215"/>
        <end position="239"/>
    </location>
</feature>
<evidence type="ECO:0000256" key="8">
    <source>
        <dbReference type="ARBA" id="ARBA00023170"/>
    </source>
</evidence>
<dbReference type="GO" id="GO:0005886">
    <property type="term" value="C:plasma membrane"/>
    <property type="evidence" value="ECO:0007669"/>
    <property type="project" value="UniProtKB-SubCell"/>
</dbReference>
<evidence type="ECO:0000256" key="10">
    <source>
        <dbReference type="RuleBase" id="RU000688"/>
    </source>
</evidence>
<evidence type="ECO:0000256" key="5">
    <source>
        <dbReference type="ARBA" id="ARBA00022989"/>
    </source>
</evidence>
<keyword evidence="5 11" id="KW-1133">Transmembrane helix</keyword>
<evidence type="ECO:0000313" key="13">
    <source>
        <dbReference type="EMBL" id="KAJ6223043.1"/>
    </source>
</evidence>
<evidence type="ECO:0000313" key="14">
    <source>
        <dbReference type="Proteomes" id="UP001142055"/>
    </source>
</evidence>
<dbReference type="AlphaFoldDB" id="A0A9Q0RP38"/>
<keyword evidence="9 10" id="KW-0807">Transducer</keyword>